<reference evidence="1 3" key="1">
    <citation type="submission" date="2015-01" db="EMBL/GenBank/DDBJ databases">
        <authorList>
            <person name="Guo J."/>
        </authorList>
    </citation>
    <scope>NUCLEOTIDE SEQUENCE [LARGE SCALE GENOMIC DNA]</scope>
    <source>
        <strain evidence="1 3">DSM 22147</strain>
    </source>
</reference>
<dbReference type="GO" id="GO:0019262">
    <property type="term" value="P:N-acetylneuraminate catabolic process"/>
    <property type="evidence" value="ECO:0007669"/>
    <property type="project" value="TreeGrafter"/>
</dbReference>
<dbReference type="GO" id="GO:0006046">
    <property type="term" value="P:N-acetylglucosamine catabolic process"/>
    <property type="evidence" value="ECO:0007669"/>
    <property type="project" value="TreeGrafter"/>
</dbReference>
<dbReference type="EMBL" id="UHDT01000001">
    <property type="protein sequence ID" value="SUM57863.1"/>
    <property type="molecule type" value="Genomic_DNA"/>
</dbReference>
<dbReference type="GO" id="GO:0005737">
    <property type="term" value="C:cytoplasm"/>
    <property type="evidence" value="ECO:0007669"/>
    <property type="project" value="TreeGrafter"/>
</dbReference>
<dbReference type="AlphaFoldDB" id="A0A0D6XT88"/>
<reference evidence="2 4" key="2">
    <citation type="submission" date="2018-06" db="EMBL/GenBank/DDBJ databases">
        <authorList>
            <consortium name="Pathogen Informatics"/>
            <person name="Doyle S."/>
        </authorList>
    </citation>
    <scope>NUCLEOTIDE SEQUENCE [LARGE SCALE GENOMIC DNA]</scope>
    <source>
        <strain evidence="2 4">NCTC13832</strain>
    </source>
</reference>
<dbReference type="InterPro" id="IPR037171">
    <property type="entry name" value="NagB/RpiA_transferase-like"/>
</dbReference>
<dbReference type="EMBL" id="JXWY01000014">
    <property type="protein sequence ID" value="KIX91426.1"/>
    <property type="molecule type" value="Genomic_DNA"/>
</dbReference>
<organism evidence="2 4">
    <name type="scientific">Staphylococcus microti</name>
    <dbReference type="NCBI Taxonomy" id="569857"/>
    <lineage>
        <taxon>Bacteria</taxon>
        <taxon>Bacillati</taxon>
        <taxon>Bacillota</taxon>
        <taxon>Bacilli</taxon>
        <taxon>Bacillales</taxon>
        <taxon>Staphylococcaceae</taxon>
        <taxon>Staphylococcus</taxon>
    </lineage>
</organism>
<protein>
    <submittedName>
        <fullName evidence="2">Glucosamine-6-phosphate isomerase</fullName>
    </submittedName>
</protein>
<evidence type="ECO:0000313" key="1">
    <source>
        <dbReference type="EMBL" id="KIX91426.1"/>
    </source>
</evidence>
<dbReference type="PANTHER" id="PTHR11280">
    <property type="entry name" value="GLUCOSAMINE-6-PHOSPHATE ISOMERASE"/>
    <property type="match status" value="1"/>
</dbReference>
<dbReference type="GO" id="GO:0042802">
    <property type="term" value="F:identical protein binding"/>
    <property type="evidence" value="ECO:0007669"/>
    <property type="project" value="TreeGrafter"/>
</dbReference>
<dbReference type="RefSeq" id="WP_044359117.1">
    <property type="nucleotide sequence ID" value="NZ_JXWY01000014.1"/>
</dbReference>
<evidence type="ECO:0000313" key="4">
    <source>
        <dbReference type="Proteomes" id="UP000254100"/>
    </source>
</evidence>
<evidence type="ECO:0000313" key="2">
    <source>
        <dbReference type="EMBL" id="SUM57863.1"/>
    </source>
</evidence>
<dbReference type="STRING" id="569857.TP70_02570"/>
<proteinExistence type="predicted"/>
<dbReference type="Proteomes" id="UP000032366">
    <property type="component" value="Unassembled WGS sequence"/>
</dbReference>
<keyword evidence="3" id="KW-1185">Reference proteome</keyword>
<dbReference type="Proteomes" id="UP000254100">
    <property type="component" value="Unassembled WGS sequence"/>
</dbReference>
<dbReference type="SUPFAM" id="SSF100950">
    <property type="entry name" value="NagB/RpiA/CoA transferase-like"/>
    <property type="match status" value="1"/>
</dbReference>
<dbReference type="GO" id="GO:0004342">
    <property type="term" value="F:glucosamine-6-phosphate deaminase activity"/>
    <property type="evidence" value="ECO:0007669"/>
    <property type="project" value="InterPro"/>
</dbReference>
<evidence type="ECO:0000313" key="3">
    <source>
        <dbReference type="Proteomes" id="UP000032366"/>
    </source>
</evidence>
<dbReference type="Gene3D" id="3.40.50.1360">
    <property type="match status" value="1"/>
</dbReference>
<dbReference type="GO" id="GO:0016853">
    <property type="term" value="F:isomerase activity"/>
    <property type="evidence" value="ECO:0007669"/>
    <property type="project" value="UniProtKB-KW"/>
</dbReference>
<sequence>MAMNFKIFKDQETAATFVADILRKQFSNNSTTIAGIHLEHDQAPVNTALQQNVEKNPVDFSQIHILDYDKNAAFYKALGVPEKQIHEIPEDEKVESFIKHHAKTKENKGKLTMQVVTIDRDGNIGIPMNDGVLGAREIIVVLTGSEKAEVVRKLYEENGSTTFVPSSLKSHRMVNVVLDDAAAQGLPEDVRAYFTALYA</sequence>
<dbReference type="GO" id="GO:0006043">
    <property type="term" value="P:glucosamine catabolic process"/>
    <property type="evidence" value="ECO:0007669"/>
    <property type="project" value="TreeGrafter"/>
</dbReference>
<name>A0A0D6XT88_9STAP</name>
<accession>A0A0D6XT88</accession>
<keyword evidence="2" id="KW-0413">Isomerase</keyword>
<dbReference type="InterPro" id="IPR004547">
    <property type="entry name" value="Glucosamine6P_isomerase"/>
</dbReference>
<dbReference type="PANTHER" id="PTHR11280:SF5">
    <property type="entry name" value="GLUCOSAMINE-6-PHOSPHATE ISOMERASE"/>
    <property type="match status" value="1"/>
</dbReference>
<dbReference type="OrthoDB" id="2405709at2"/>
<gene>
    <name evidence="2" type="ORF">NCTC13832_01564</name>
    <name evidence="1" type="ORF">TP70_02570</name>
</gene>